<evidence type="ECO:0000313" key="7">
    <source>
        <dbReference type="EMBL" id="MCB5410999.1"/>
    </source>
</evidence>
<evidence type="ECO:0000256" key="2">
    <source>
        <dbReference type="ARBA" id="ARBA00023136"/>
    </source>
</evidence>
<sequence length="662" mass="69130">MLGISLATVLMIESRSASVIRERLTEARIDWVEVATDGMLVQLSGTAPNEAARFRALNLVGTLIDSGRVRDLLDVTPTTAIQAPRFSVEMLRNDDGIQLGGLIPAAGEGNGFDLDSLMEAAGALTASGSEPANMLQTANWPAPEAWEDSLRFGIDALGLLKRSKISVSAGLVEVTAIADSPAEKRRFETELDRRKPAGVTLEAAISAPRPVITPFTLRFIKDAEGLRFDACSADTERARSAILAAAAAAGMEGPTICTIGLGTPTPRWAEAAVAAIRAVASMEAGSVTFKDADVTFAAGEGVTEAAFENSLGDLRAGLPDLFSIDPLPPTPEAEARGPAEFTARLLPSGRVELRGRLVDERQQNVVEAFARAAFGASNVYVGTVLDPTLPDGWPVRVLSGLESLSQLEEGNLLVRSETVEVKGVTGSMDARGRVTQILSSGLGQGQSFRVDVKYDEKLDPLAALPTPEECAADVARLMQGSKITFQPGSAEIVPDASPLVGKIAEVLLTCPGIALEIAGHTDSQGSAGGNQALSQARAEAVQMALLGRRVDTSNMIAKGYGESTPIADNTTEQGREANRRIEFTLIGGTPAPQAAESDTEADAAAETAADDAARPEAAAPPAPVSAGAEAAEPGPDFSQDTGPSLAPEEKTIRPRTRPADKN</sequence>
<dbReference type="PANTHER" id="PTHR30329:SF21">
    <property type="entry name" value="LIPOPROTEIN YIAD-RELATED"/>
    <property type="match status" value="1"/>
</dbReference>
<dbReference type="Gene3D" id="3.40.1520.20">
    <property type="match status" value="2"/>
</dbReference>
<evidence type="ECO:0000256" key="3">
    <source>
        <dbReference type="ARBA" id="ARBA00023237"/>
    </source>
</evidence>
<keyword evidence="2 4" id="KW-0472">Membrane</keyword>
<proteinExistence type="predicted"/>
<organism evidence="7 8">
    <name type="scientific">Pseudogemmobacter faecipullorum</name>
    <dbReference type="NCBI Taxonomy" id="2755041"/>
    <lineage>
        <taxon>Bacteria</taxon>
        <taxon>Pseudomonadati</taxon>
        <taxon>Pseudomonadota</taxon>
        <taxon>Alphaproteobacteria</taxon>
        <taxon>Rhodobacterales</taxon>
        <taxon>Paracoccaceae</taxon>
        <taxon>Pseudogemmobacter</taxon>
    </lineage>
</organism>
<dbReference type="PROSITE" id="PS51123">
    <property type="entry name" value="OMPA_2"/>
    <property type="match status" value="1"/>
</dbReference>
<reference evidence="7 8" key="1">
    <citation type="submission" date="2020-07" db="EMBL/GenBank/DDBJ databases">
        <title>Pseudogemmobacter sp. nov., isolated from poultry manure in Taiwan.</title>
        <authorList>
            <person name="Lin S.-Y."/>
            <person name="Tang Y.-S."/>
            <person name="Young C.-C."/>
        </authorList>
    </citation>
    <scope>NUCLEOTIDE SEQUENCE [LARGE SCALE GENOMIC DNA]</scope>
    <source>
        <strain evidence="7 8">CC-YST710</strain>
    </source>
</reference>
<evidence type="ECO:0000256" key="5">
    <source>
        <dbReference type="SAM" id="MobiDB-lite"/>
    </source>
</evidence>
<evidence type="ECO:0000256" key="1">
    <source>
        <dbReference type="ARBA" id="ARBA00004442"/>
    </source>
</evidence>
<dbReference type="Pfam" id="PF00691">
    <property type="entry name" value="OmpA"/>
    <property type="match status" value="1"/>
</dbReference>
<dbReference type="SUPFAM" id="SSF103088">
    <property type="entry name" value="OmpA-like"/>
    <property type="match status" value="1"/>
</dbReference>
<evidence type="ECO:0000259" key="6">
    <source>
        <dbReference type="PROSITE" id="PS51123"/>
    </source>
</evidence>
<dbReference type="InterPro" id="IPR006665">
    <property type="entry name" value="OmpA-like"/>
</dbReference>
<feature type="region of interest" description="Disordered" evidence="5">
    <location>
        <begin position="589"/>
        <end position="662"/>
    </location>
</feature>
<comment type="caution">
    <text evidence="7">The sequence shown here is derived from an EMBL/GenBank/DDBJ whole genome shotgun (WGS) entry which is preliminary data.</text>
</comment>
<name>A0ABS8CNP8_9RHOB</name>
<dbReference type="InterPro" id="IPR036737">
    <property type="entry name" value="OmpA-like_sf"/>
</dbReference>
<keyword evidence="3" id="KW-0998">Cell outer membrane</keyword>
<feature type="compositionally biased region" description="Basic and acidic residues" evidence="5">
    <location>
        <begin position="647"/>
        <end position="662"/>
    </location>
</feature>
<accession>A0ABS8CNP8</accession>
<comment type="subcellular location">
    <subcellularLocation>
        <location evidence="1">Cell outer membrane</location>
    </subcellularLocation>
</comment>
<dbReference type="Gene3D" id="3.30.1330.60">
    <property type="entry name" value="OmpA-like domain"/>
    <property type="match status" value="1"/>
</dbReference>
<protein>
    <submittedName>
        <fullName evidence="7">OmpA family protein</fullName>
    </submittedName>
</protein>
<feature type="domain" description="OmpA-like" evidence="6">
    <location>
        <begin position="472"/>
        <end position="589"/>
    </location>
</feature>
<evidence type="ECO:0000313" key="8">
    <source>
        <dbReference type="Proteomes" id="UP001198571"/>
    </source>
</evidence>
<dbReference type="PRINTS" id="PR01021">
    <property type="entry name" value="OMPADOMAIN"/>
</dbReference>
<dbReference type="CDD" id="cd07185">
    <property type="entry name" value="OmpA_C-like"/>
    <property type="match status" value="1"/>
</dbReference>
<dbReference type="EMBL" id="JACDXX010000012">
    <property type="protein sequence ID" value="MCB5410999.1"/>
    <property type="molecule type" value="Genomic_DNA"/>
</dbReference>
<dbReference type="InterPro" id="IPR050330">
    <property type="entry name" value="Bact_OuterMem_StrucFunc"/>
</dbReference>
<dbReference type="Proteomes" id="UP001198571">
    <property type="component" value="Unassembled WGS sequence"/>
</dbReference>
<feature type="compositionally biased region" description="Low complexity" evidence="5">
    <location>
        <begin position="624"/>
        <end position="636"/>
    </location>
</feature>
<gene>
    <name evidence="7" type="ORF">H0485_13450</name>
</gene>
<dbReference type="PANTHER" id="PTHR30329">
    <property type="entry name" value="STATOR ELEMENT OF FLAGELLAR MOTOR COMPLEX"/>
    <property type="match status" value="1"/>
</dbReference>
<keyword evidence="8" id="KW-1185">Reference proteome</keyword>
<dbReference type="InterPro" id="IPR006664">
    <property type="entry name" value="OMP_bac"/>
</dbReference>
<evidence type="ECO:0000256" key="4">
    <source>
        <dbReference type="PROSITE-ProRule" id="PRU00473"/>
    </source>
</evidence>